<organism evidence="2 3">
    <name type="scientific">Musa troglodytarum</name>
    <name type="common">fe'i banana</name>
    <dbReference type="NCBI Taxonomy" id="320322"/>
    <lineage>
        <taxon>Eukaryota</taxon>
        <taxon>Viridiplantae</taxon>
        <taxon>Streptophyta</taxon>
        <taxon>Embryophyta</taxon>
        <taxon>Tracheophyta</taxon>
        <taxon>Spermatophyta</taxon>
        <taxon>Magnoliopsida</taxon>
        <taxon>Liliopsida</taxon>
        <taxon>Zingiberales</taxon>
        <taxon>Musaceae</taxon>
        <taxon>Musa</taxon>
    </lineage>
</organism>
<dbReference type="Proteomes" id="UP001055439">
    <property type="component" value="Chromosome 7"/>
</dbReference>
<accession>A0A9E7H271</accession>
<evidence type="ECO:0000313" key="3">
    <source>
        <dbReference type="Proteomes" id="UP001055439"/>
    </source>
</evidence>
<evidence type="ECO:0000313" key="2">
    <source>
        <dbReference type="EMBL" id="URE21828.1"/>
    </source>
</evidence>
<feature type="region of interest" description="Disordered" evidence="1">
    <location>
        <begin position="1"/>
        <end position="22"/>
    </location>
</feature>
<gene>
    <name evidence="2" type="ORF">MUK42_35773</name>
</gene>
<sequence>MVPGTQAEPSGHTGSSSLRTDRTQHSLNLIRACLVGMCLICLSASCT</sequence>
<evidence type="ECO:0000256" key="1">
    <source>
        <dbReference type="SAM" id="MobiDB-lite"/>
    </source>
</evidence>
<protein>
    <submittedName>
        <fullName evidence="2">Uncharacterized protein</fullName>
    </submittedName>
</protein>
<reference evidence="2" key="1">
    <citation type="submission" date="2022-05" db="EMBL/GenBank/DDBJ databases">
        <title>The Musa troglodytarum L. genome provides insights into the mechanism of non-climacteric behaviour and enrichment of carotenoids.</title>
        <authorList>
            <person name="Wang J."/>
        </authorList>
    </citation>
    <scope>NUCLEOTIDE SEQUENCE</scope>
    <source>
        <tissue evidence="2">Leaf</tissue>
    </source>
</reference>
<proteinExistence type="predicted"/>
<name>A0A9E7H271_9LILI</name>
<keyword evidence="3" id="KW-1185">Reference proteome</keyword>
<dbReference type="EMBL" id="CP097509">
    <property type="protein sequence ID" value="URE21828.1"/>
    <property type="molecule type" value="Genomic_DNA"/>
</dbReference>
<dbReference type="AlphaFoldDB" id="A0A9E7H271"/>